<proteinExistence type="predicted"/>
<organism evidence="2">
    <name type="scientific">Candidatus Electrothrix aestuarii</name>
    <dbReference type="NCBI Taxonomy" id="3062594"/>
    <lineage>
        <taxon>Bacteria</taxon>
        <taxon>Pseudomonadati</taxon>
        <taxon>Thermodesulfobacteriota</taxon>
        <taxon>Desulfobulbia</taxon>
        <taxon>Desulfobulbales</taxon>
        <taxon>Desulfobulbaceae</taxon>
        <taxon>Candidatus Electrothrix</taxon>
    </lineage>
</organism>
<sequence length="40" mass="4428">MKRNTAKKTDHKTVAAQKNEKNRKGFQTGVKAGGLRADSR</sequence>
<evidence type="ECO:0000313" key="2">
    <source>
        <dbReference type="EMBL" id="XCN71421.1"/>
    </source>
</evidence>
<feature type="compositionally biased region" description="Basic and acidic residues" evidence="1">
    <location>
        <begin position="7"/>
        <end position="23"/>
    </location>
</feature>
<feature type="region of interest" description="Disordered" evidence="1">
    <location>
        <begin position="1"/>
        <end position="40"/>
    </location>
</feature>
<dbReference type="AlphaFoldDB" id="A0AAU8LQG9"/>
<reference evidence="2" key="1">
    <citation type="journal article" date="2024" name="Syst. Appl. Microbiol.">
        <title>First single-strain enrichments of Electrothrix cable bacteria, description of E. aestuarii sp. nov. and E. rattekaaiensis sp. nov., and proposal of a cable bacteria taxonomy following the rules of the SeqCode.</title>
        <authorList>
            <person name="Plum-Jensen L.E."/>
            <person name="Schramm A."/>
            <person name="Marshall I.P.G."/>
        </authorList>
    </citation>
    <scope>NUCLEOTIDE SEQUENCE</scope>
    <source>
        <strain evidence="2">Rat1</strain>
    </source>
</reference>
<dbReference type="EMBL" id="CP159373">
    <property type="protein sequence ID" value="XCN71421.1"/>
    <property type="molecule type" value="Genomic_DNA"/>
</dbReference>
<protein>
    <submittedName>
        <fullName evidence="2">Uncharacterized protein</fullName>
    </submittedName>
</protein>
<name>A0AAU8LQG9_9BACT</name>
<gene>
    <name evidence="2" type="ORF">Q3M24_13985</name>
</gene>
<dbReference type="KEGG" id="eaj:Q3M24_13985"/>
<accession>A0AAU8LQG9</accession>
<reference evidence="2" key="2">
    <citation type="submission" date="2024-06" db="EMBL/GenBank/DDBJ databases">
        <authorList>
            <person name="Plum-Jensen L.E."/>
            <person name="Schramm A."/>
            <person name="Marshall I.P.G."/>
        </authorList>
    </citation>
    <scope>NUCLEOTIDE SEQUENCE</scope>
    <source>
        <strain evidence="2">Rat1</strain>
    </source>
</reference>
<evidence type="ECO:0000256" key="1">
    <source>
        <dbReference type="SAM" id="MobiDB-lite"/>
    </source>
</evidence>